<keyword evidence="3" id="KW-0732">Signal</keyword>
<protein>
    <submittedName>
        <fullName evidence="4">Uncharacterized protein</fullName>
    </submittedName>
</protein>
<dbReference type="AlphaFoldDB" id="A0A074YRA9"/>
<dbReference type="GeneID" id="25362805"/>
<keyword evidence="2" id="KW-0472">Membrane</keyword>
<feature type="region of interest" description="Disordered" evidence="1">
    <location>
        <begin position="539"/>
        <end position="560"/>
    </location>
</feature>
<dbReference type="Proteomes" id="UP000030641">
    <property type="component" value="Unassembled WGS sequence"/>
</dbReference>
<evidence type="ECO:0000256" key="3">
    <source>
        <dbReference type="SAM" id="SignalP"/>
    </source>
</evidence>
<reference evidence="4 5" key="1">
    <citation type="journal article" date="2014" name="BMC Genomics">
        <title>Genome sequencing of four Aureobasidium pullulans varieties: biotechnological potential, stress tolerance, and description of new species.</title>
        <authorList>
            <person name="Gostin Ar C."/>
            <person name="Ohm R.A."/>
            <person name="Kogej T."/>
            <person name="Sonjak S."/>
            <person name="Turk M."/>
            <person name="Zajc J."/>
            <person name="Zalar P."/>
            <person name="Grube M."/>
            <person name="Sun H."/>
            <person name="Han J."/>
            <person name="Sharma A."/>
            <person name="Chiniquy J."/>
            <person name="Ngan C.Y."/>
            <person name="Lipzen A."/>
            <person name="Barry K."/>
            <person name="Grigoriev I.V."/>
            <person name="Gunde-Cimerman N."/>
        </authorList>
    </citation>
    <scope>NUCLEOTIDE SEQUENCE [LARGE SCALE GENOMIC DNA]</scope>
    <source>
        <strain evidence="4 5">EXF-2481</strain>
    </source>
</reference>
<evidence type="ECO:0000256" key="1">
    <source>
        <dbReference type="SAM" id="MobiDB-lite"/>
    </source>
</evidence>
<keyword evidence="2" id="KW-1133">Transmembrane helix</keyword>
<sequence length="560" mass="61952">MMLHLILLFSLCCQFVYSQTDCQFFRPATNNYTAWSESHIATWCKHHDPSSTSQCATVSWPESIPSLRRVNHRRNPLEFILRLKPRIGTRKDCIARSSALSLTYGKNANGLYEAATCDLYYFDYTRSAECVCFPVYDDHVSHTTYIDHDIYDITSVFATTSVFYPPEQVVSSYLLAAATQGTPTTCNPKRTTCPKSANLVHRKPRVLGDFPYCPRPGQQQKIPTRTYYHDDMPSKPSKPCKSSKSHKSHKSHKTHSPKPWALLPNSHACKSKDTKEQKSQCKIDKCMWSFVRPYMSPTVAARAVTNAKGAKLFVTSVTDYVNITTPHWGFLAHPSSITQPCSTSLSSKDRKKKEKDAKIVSKPLCRNANECRAWCEKRVKAPFKHMMVLLAGFTAVSALASLAMLARLCFRRRRNKARAEDNNQVVQGVELVQIPSAAAGERAGDPGGQGGQGGQGAEMNSLGNGPRTVRGQEIVQAPSTARGQDIAMGSSIARDQGLGPGPSTARSQEVVQAPLTVSGQQVSQGPSTGTRERVRYQSGELDEVDHLGNSPRVVRDQSLH</sequence>
<evidence type="ECO:0000313" key="4">
    <source>
        <dbReference type="EMBL" id="KER00299.1"/>
    </source>
</evidence>
<feature type="region of interest" description="Disordered" evidence="1">
    <location>
        <begin position="439"/>
        <end position="468"/>
    </location>
</feature>
<evidence type="ECO:0000256" key="2">
    <source>
        <dbReference type="SAM" id="Phobius"/>
    </source>
</evidence>
<dbReference type="HOGENOM" id="CLU_486566_0_0_1"/>
<keyword evidence="2" id="KW-0812">Transmembrane</keyword>
<dbReference type="EMBL" id="KL584749">
    <property type="protein sequence ID" value="KER00299.1"/>
    <property type="molecule type" value="Genomic_DNA"/>
</dbReference>
<feature type="signal peptide" evidence="3">
    <location>
        <begin position="1"/>
        <end position="18"/>
    </location>
</feature>
<proteinExistence type="predicted"/>
<dbReference type="RefSeq" id="XP_013348798.1">
    <property type="nucleotide sequence ID" value="XM_013493344.1"/>
</dbReference>
<feature type="transmembrane region" description="Helical" evidence="2">
    <location>
        <begin position="386"/>
        <end position="410"/>
    </location>
</feature>
<evidence type="ECO:0000313" key="5">
    <source>
        <dbReference type="Proteomes" id="UP000030641"/>
    </source>
</evidence>
<feature type="region of interest" description="Disordered" evidence="1">
    <location>
        <begin position="226"/>
        <end position="265"/>
    </location>
</feature>
<dbReference type="OrthoDB" id="3891249at2759"/>
<organism evidence="4 5">
    <name type="scientific">Aureobasidium subglaciale (strain EXF-2481)</name>
    <name type="common">Aureobasidium pullulans var. subglaciale</name>
    <dbReference type="NCBI Taxonomy" id="1043005"/>
    <lineage>
        <taxon>Eukaryota</taxon>
        <taxon>Fungi</taxon>
        <taxon>Dikarya</taxon>
        <taxon>Ascomycota</taxon>
        <taxon>Pezizomycotina</taxon>
        <taxon>Dothideomycetes</taxon>
        <taxon>Dothideomycetidae</taxon>
        <taxon>Dothideales</taxon>
        <taxon>Saccotheciaceae</taxon>
        <taxon>Aureobasidium</taxon>
    </lineage>
</organism>
<accession>A0A074YRA9</accession>
<feature type="chain" id="PRO_5001703472" evidence="3">
    <location>
        <begin position="19"/>
        <end position="560"/>
    </location>
</feature>
<feature type="compositionally biased region" description="Gly residues" evidence="1">
    <location>
        <begin position="445"/>
        <end position="456"/>
    </location>
</feature>
<keyword evidence="5" id="KW-1185">Reference proteome</keyword>
<feature type="compositionally biased region" description="Basic residues" evidence="1">
    <location>
        <begin position="241"/>
        <end position="256"/>
    </location>
</feature>
<dbReference type="InParanoid" id="A0A074YRA9"/>
<gene>
    <name evidence="4" type="ORF">AUEXF2481DRAFT_24640</name>
</gene>
<name>A0A074YRA9_AURSE</name>